<protein>
    <submittedName>
        <fullName evidence="1">Uncharacterized protein</fullName>
    </submittedName>
</protein>
<gene>
    <name evidence="1" type="ORF">CTQ69_25775</name>
</gene>
<accession>A0A5Y1YG44</accession>
<dbReference type="Proteomes" id="UP000839735">
    <property type="component" value="Unassembled WGS sequence"/>
</dbReference>
<name>A0A5Y1YG44_SALDZ</name>
<evidence type="ECO:0000313" key="1">
    <source>
        <dbReference type="EMBL" id="ECC3917300.1"/>
    </source>
</evidence>
<dbReference type="AlphaFoldDB" id="A0A5Y1YG44"/>
<dbReference type="EMBL" id="AAIBIC010000055">
    <property type="protein sequence ID" value="ECC3917300.1"/>
    <property type="molecule type" value="Genomic_DNA"/>
</dbReference>
<proteinExistence type="predicted"/>
<sequence length="92" mass="10313">MECELDSHGDKYIRESSKAAAMLGIWYELALNGTPLNNYEWSDHAPVDSFCPHGEAFSKASGLTPPRCLRLSSESKRNVPRWLPLNICATYP</sequence>
<comment type="caution">
    <text evidence="1">The sequence shown here is derived from an EMBL/GenBank/DDBJ whole genome shotgun (WGS) entry which is preliminary data.</text>
</comment>
<organism evidence="1">
    <name type="scientific">Salmonella diarizonae</name>
    <dbReference type="NCBI Taxonomy" id="59204"/>
    <lineage>
        <taxon>Bacteria</taxon>
        <taxon>Pseudomonadati</taxon>
        <taxon>Pseudomonadota</taxon>
        <taxon>Gammaproteobacteria</taxon>
        <taxon>Enterobacterales</taxon>
        <taxon>Enterobacteriaceae</taxon>
        <taxon>Salmonella</taxon>
    </lineage>
</organism>
<reference evidence="1" key="1">
    <citation type="submission" date="2018-08" db="EMBL/GenBank/DDBJ databases">
        <authorList>
            <person name="Ashton P.M."/>
            <person name="Dallman T."/>
            <person name="Nair S."/>
            <person name="De Pinna E."/>
            <person name="Peters T."/>
            <person name="Grant K."/>
        </authorList>
    </citation>
    <scope>NUCLEOTIDE SEQUENCE [LARGE SCALE GENOMIC DNA]</scope>
    <source>
        <strain evidence="1">294779</strain>
    </source>
</reference>